<dbReference type="EMBL" id="JAAQPH010000016">
    <property type="protein sequence ID" value="NIA70882.1"/>
    <property type="molecule type" value="Genomic_DNA"/>
</dbReference>
<gene>
    <name evidence="1" type="ORF">HBA54_19975</name>
</gene>
<evidence type="ECO:0000313" key="1">
    <source>
        <dbReference type="EMBL" id="NIA70882.1"/>
    </source>
</evidence>
<reference evidence="1" key="1">
    <citation type="submission" date="2020-03" db="EMBL/GenBank/DDBJ databases">
        <title>Genome of Pelagibius litoralis DSM 21314T.</title>
        <authorList>
            <person name="Wang G."/>
        </authorList>
    </citation>
    <scope>NUCLEOTIDE SEQUENCE</scope>
    <source>
        <strain evidence="1">DSM 21314</strain>
    </source>
</reference>
<sequence>MSKHLVSADNPGGQHTEELLAEIRAEILARMAAYGEDPRPEAKAVLENNLEIAQLLTDAIHLAETNTKTLAEDL</sequence>
<name>A0A967F0M2_9PROT</name>
<keyword evidence="1" id="KW-0808">Transferase</keyword>
<organism evidence="1 2">
    <name type="scientific">Pelagibius litoralis</name>
    <dbReference type="NCBI Taxonomy" id="374515"/>
    <lineage>
        <taxon>Bacteria</taxon>
        <taxon>Pseudomonadati</taxon>
        <taxon>Pseudomonadota</taxon>
        <taxon>Alphaproteobacteria</taxon>
        <taxon>Rhodospirillales</taxon>
        <taxon>Rhodovibrionaceae</taxon>
        <taxon>Pelagibius</taxon>
    </lineage>
</organism>
<evidence type="ECO:0000313" key="2">
    <source>
        <dbReference type="Proteomes" id="UP000761264"/>
    </source>
</evidence>
<keyword evidence="2" id="KW-1185">Reference proteome</keyword>
<keyword evidence="1" id="KW-0418">Kinase</keyword>
<proteinExistence type="predicted"/>
<dbReference type="RefSeq" id="WP_167227923.1">
    <property type="nucleotide sequence ID" value="NZ_JAAQPH010000016.1"/>
</dbReference>
<dbReference type="GO" id="GO:0016301">
    <property type="term" value="F:kinase activity"/>
    <property type="evidence" value="ECO:0007669"/>
    <property type="project" value="UniProtKB-KW"/>
</dbReference>
<comment type="caution">
    <text evidence="1">The sequence shown here is derived from an EMBL/GenBank/DDBJ whole genome shotgun (WGS) entry which is preliminary data.</text>
</comment>
<protein>
    <submittedName>
        <fullName evidence="1">Histidine kinase</fullName>
    </submittedName>
</protein>
<dbReference type="Proteomes" id="UP000761264">
    <property type="component" value="Unassembled WGS sequence"/>
</dbReference>
<accession>A0A967F0M2</accession>
<dbReference type="AlphaFoldDB" id="A0A967F0M2"/>